<feature type="region of interest" description="Disordered" evidence="1">
    <location>
        <begin position="180"/>
        <end position="212"/>
    </location>
</feature>
<keyword evidence="2" id="KW-1133">Transmembrane helix</keyword>
<feature type="transmembrane region" description="Helical" evidence="2">
    <location>
        <begin position="373"/>
        <end position="394"/>
    </location>
</feature>
<dbReference type="EMBL" id="PP511597">
    <property type="protein sequence ID" value="XCD05800.1"/>
    <property type="molecule type" value="Genomic_DNA"/>
</dbReference>
<name>A0AAU8B4E5_9CAUD</name>
<organism evidence="3">
    <name type="scientific">Dulem virus 32</name>
    <dbReference type="NCBI Taxonomy" id="3145750"/>
    <lineage>
        <taxon>Viruses</taxon>
        <taxon>Duplodnaviria</taxon>
        <taxon>Heunggongvirae</taxon>
        <taxon>Uroviricota</taxon>
        <taxon>Caudoviricetes</taxon>
    </lineage>
</organism>
<feature type="compositionally biased region" description="Basic residues" evidence="1">
    <location>
        <begin position="34"/>
        <end position="43"/>
    </location>
</feature>
<feature type="region of interest" description="Disordered" evidence="1">
    <location>
        <begin position="1"/>
        <end position="20"/>
    </location>
</feature>
<feature type="compositionally biased region" description="Basic and acidic residues" evidence="1">
    <location>
        <begin position="193"/>
        <end position="202"/>
    </location>
</feature>
<protein>
    <submittedName>
        <fullName evidence="3">Uncharacterized protein</fullName>
    </submittedName>
</protein>
<evidence type="ECO:0000256" key="1">
    <source>
        <dbReference type="SAM" id="MobiDB-lite"/>
    </source>
</evidence>
<keyword evidence="2" id="KW-0472">Membrane</keyword>
<feature type="region of interest" description="Disordered" evidence="1">
    <location>
        <begin position="243"/>
        <end position="265"/>
    </location>
</feature>
<accession>A0AAU8B4E5</accession>
<evidence type="ECO:0000313" key="3">
    <source>
        <dbReference type="EMBL" id="XCD05800.1"/>
    </source>
</evidence>
<sequence length="395" mass="43691">MTRTNHEQVRNRRHPHPRVLRGWDPAIRSCKLRRSCTTRRRASRRSDRADHDSGSAGSAGKGRCTRDPQAPDPLGYRRGCYVGESPPQSRSPKTPKGEAVTYPRLQFEFGHSGTYQNSQGFEFEASAIVFSAAIVATVGVMLAVTISGHGEDEPRTLISADFQPFPLPFPLAFPGEVQPRLGLSSPSSAWPGRSEHDRPEAHHVHRRGRPDHRCLREDGRCAVAGRRAQRLCRAHAACPARPQNPHLHRLGSRLPTKGRANPTQDRIPRTLNMLKTTNTSKDLPEALAEIAAELRTQAEEEADRARCCGVEYNQGMFRGRAAAHRHAAKLIDDALEEYAEDPIFLCGFDPKPHPLDRFVAGVERFTDASRHPALWGIVTAAATLGVVLALRGALR</sequence>
<proteinExistence type="predicted"/>
<feature type="compositionally biased region" description="Basic and acidic residues" evidence="1">
    <location>
        <begin position="1"/>
        <end position="10"/>
    </location>
</feature>
<keyword evidence="2" id="KW-0812">Transmembrane</keyword>
<evidence type="ECO:0000256" key="2">
    <source>
        <dbReference type="SAM" id="Phobius"/>
    </source>
</evidence>
<feature type="compositionally biased region" description="Basic and acidic residues" evidence="1">
    <location>
        <begin position="44"/>
        <end position="53"/>
    </location>
</feature>
<reference evidence="3" key="1">
    <citation type="submission" date="2024-03" db="EMBL/GenBank/DDBJ databases">
        <title>Diverse circular DNA viruses in blood, oral, and fecal samples of captive lemurs.</title>
        <authorList>
            <person name="Paietta E.N."/>
            <person name="Kraberger S."/>
            <person name="Lund M.C."/>
            <person name="Custer J.M."/>
            <person name="Vargas K.M."/>
            <person name="Ehmke E.E."/>
            <person name="Yoder A.D."/>
            <person name="Varsani A."/>
        </authorList>
    </citation>
    <scope>NUCLEOTIDE SEQUENCE</scope>
    <source>
        <strain evidence="3">Duke_24SF_91</strain>
    </source>
</reference>
<feature type="region of interest" description="Disordered" evidence="1">
    <location>
        <begin position="34"/>
        <end position="98"/>
    </location>
</feature>